<dbReference type="EMBL" id="JAPWTK010000004">
    <property type="protein sequence ID" value="KAJ8961675.1"/>
    <property type="molecule type" value="Genomic_DNA"/>
</dbReference>
<organism evidence="1 2">
    <name type="scientific">Aromia moschata</name>
    <dbReference type="NCBI Taxonomy" id="1265417"/>
    <lineage>
        <taxon>Eukaryota</taxon>
        <taxon>Metazoa</taxon>
        <taxon>Ecdysozoa</taxon>
        <taxon>Arthropoda</taxon>
        <taxon>Hexapoda</taxon>
        <taxon>Insecta</taxon>
        <taxon>Pterygota</taxon>
        <taxon>Neoptera</taxon>
        <taxon>Endopterygota</taxon>
        <taxon>Coleoptera</taxon>
        <taxon>Polyphaga</taxon>
        <taxon>Cucujiformia</taxon>
        <taxon>Chrysomeloidea</taxon>
        <taxon>Cerambycidae</taxon>
        <taxon>Cerambycinae</taxon>
        <taxon>Callichromatini</taxon>
        <taxon>Aromia</taxon>
    </lineage>
</organism>
<dbReference type="AlphaFoldDB" id="A0AAV8ZE94"/>
<protein>
    <submittedName>
        <fullName evidence="1">Uncharacterized protein</fullName>
    </submittedName>
</protein>
<dbReference type="Proteomes" id="UP001162162">
    <property type="component" value="Unassembled WGS sequence"/>
</dbReference>
<name>A0AAV8ZE94_9CUCU</name>
<accession>A0AAV8ZE94</accession>
<evidence type="ECO:0000313" key="2">
    <source>
        <dbReference type="Proteomes" id="UP001162162"/>
    </source>
</evidence>
<gene>
    <name evidence="1" type="ORF">NQ318_021273</name>
</gene>
<comment type="caution">
    <text evidence="1">The sequence shown here is derived from an EMBL/GenBank/DDBJ whole genome shotgun (WGS) entry which is preliminary data.</text>
</comment>
<keyword evidence="2" id="KW-1185">Reference proteome</keyword>
<sequence>MYIRYAYVIICDLYLKQPVGHWLSTDIDIEVDATSFGFYLIAPPPEEEAGNNFECFRFRFFFIVVTRFGKPGIPSKKIFFRETCRFPVKKVKRGHLIIHPETNTSKVYIVGVRHFSDIYAAAYLTAALSPYAVMQEQLNECTLKDIPKDADRRFERLYRFTHDFVKLEVLCLVMLAVAELQHEILNLMGSNIWLFIIHTKETNNIGCAVFNTAYELLEVLGDKPSDIERSAGRFFKQCRKYQDIVQLIARQQVLVYKVVYHKLR</sequence>
<evidence type="ECO:0000313" key="1">
    <source>
        <dbReference type="EMBL" id="KAJ8961675.1"/>
    </source>
</evidence>
<reference evidence="1" key="1">
    <citation type="journal article" date="2023" name="Insect Mol. Biol.">
        <title>Genome sequencing provides insights into the evolution of gene families encoding plant cell wall-degrading enzymes in longhorned beetles.</title>
        <authorList>
            <person name="Shin N.R."/>
            <person name="Okamura Y."/>
            <person name="Kirsch R."/>
            <person name="Pauchet Y."/>
        </authorList>
    </citation>
    <scope>NUCLEOTIDE SEQUENCE</scope>
    <source>
        <strain evidence="1">AMC_N1</strain>
    </source>
</reference>
<proteinExistence type="predicted"/>